<dbReference type="AlphaFoldDB" id="T1BVH6"/>
<gene>
    <name evidence="2" type="ORF">B1A_04734</name>
</gene>
<feature type="non-terminal residue" evidence="2">
    <location>
        <position position="1"/>
    </location>
</feature>
<organism evidence="2">
    <name type="scientific">mine drainage metagenome</name>
    <dbReference type="NCBI Taxonomy" id="410659"/>
    <lineage>
        <taxon>unclassified sequences</taxon>
        <taxon>metagenomes</taxon>
        <taxon>ecological metagenomes</taxon>
    </lineage>
</organism>
<reference evidence="2" key="2">
    <citation type="journal article" date="2014" name="ISME J.">
        <title>Microbial stratification in low pH oxic and suboxic macroscopic growths along an acid mine drainage.</title>
        <authorList>
            <person name="Mendez-Garcia C."/>
            <person name="Mesa V."/>
            <person name="Sprenger R.R."/>
            <person name="Richter M."/>
            <person name="Diez M.S."/>
            <person name="Solano J."/>
            <person name="Bargiela R."/>
            <person name="Golyshina O.V."/>
            <person name="Manteca A."/>
            <person name="Ramos J.L."/>
            <person name="Gallego J.R."/>
            <person name="Llorente I."/>
            <person name="Martins Dos Santos V.A."/>
            <person name="Jensen O.N."/>
            <person name="Pelaez A.I."/>
            <person name="Sanchez J."/>
            <person name="Ferrer M."/>
        </authorList>
    </citation>
    <scope>NUCLEOTIDE SEQUENCE</scope>
</reference>
<protein>
    <submittedName>
        <fullName evidence="2">Site-specific recombinase</fullName>
    </submittedName>
</protein>
<evidence type="ECO:0000256" key="1">
    <source>
        <dbReference type="SAM" id="MobiDB-lite"/>
    </source>
</evidence>
<proteinExistence type="predicted"/>
<dbReference type="EMBL" id="AUZX01003447">
    <property type="protein sequence ID" value="EQD73877.1"/>
    <property type="molecule type" value="Genomic_DNA"/>
</dbReference>
<sequence>YGRLRERGMLTARELGKQIGACTESVYHWGRTGVLREHYYGQGHRCLFEPLDDLVFLKGQGGRYKSTQPTLSARMDEPSGTDGR</sequence>
<accession>T1BVH6</accession>
<name>T1BVH6_9ZZZZ</name>
<comment type="caution">
    <text evidence="2">The sequence shown here is derived from an EMBL/GenBank/DDBJ whole genome shotgun (WGS) entry which is preliminary data.</text>
</comment>
<evidence type="ECO:0000313" key="2">
    <source>
        <dbReference type="EMBL" id="EQD73877.1"/>
    </source>
</evidence>
<feature type="region of interest" description="Disordered" evidence="1">
    <location>
        <begin position="63"/>
        <end position="84"/>
    </location>
</feature>
<reference evidence="2" key="1">
    <citation type="submission" date="2013-08" db="EMBL/GenBank/DDBJ databases">
        <authorList>
            <person name="Mendez C."/>
            <person name="Richter M."/>
            <person name="Ferrer M."/>
            <person name="Sanchez J."/>
        </authorList>
    </citation>
    <scope>NUCLEOTIDE SEQUENCE</scope>
</reference>